<sequence length="99" mass="11052">MATENYFWQSELADGSIQLGLNEAGRELLGEIRYVDLPQVNQTVKAGEMLIEVEAEKMVQDLPTPITGEVVTVHQALKDQPELLSSPDSQKNWVVTLKK</sequence>
<protein>
    <submittedName>
        <fullName evidence="3">Glycine cleavage system protein H</fullName>
    </submittedName>
</protein>
<reference evidence="4" key="1">
    <citation type="journal article" date="2019" name="Int. J. Syst. Evol. Microbiol.">
        <title>The Global Catalogue of Microorganisms (GCM) 10K type strain sequencing project: providing services to taxonomists for standard genome sequencing and annotation.</title>
        <authorList>
            <consortium name="The Broad Institute Genomics Platform"/>
            <consortium name="The Broad Institute Genome Sequencing Center for Infectious Disease"/>
            <person name="Wu L."/>
            <person name="Ma J."/>
        </authorList>
    </citation>
    <scope>NUCLEOTIDE SEQUENCE [LARGE SCALE GENOMIC DNA]</scope>
    <source>
        <strain evidence="4">CCM 8937</strain>
    </source>
</reference>
<name>A0ABW4BLK6_9LACO</name>
<proteinExistence type="predicted"/>
<dbReference type="Pfam" id="PF01597">
    <property type="entry name" value="GCV_H"/>
    <property type="match status" value="1"/>
</dbReference>
<dbReference type="Gene3D" id="2.40.50.100">
    <property type="match status" value="1"/>
</dbReference>
<dbReference type="RefSeq" id="WP_125650414.1">
    <property type="nucleotide sequence ID" value="NZ_JBHTOH010000035.1"/>
</dbReference>
<dbReference type="EMBL" id="JBHTOH010000035">
    <property type="protein sequence ID" value="MFD1411106.1"/>
    <property type="molecule type" value="Genomic_DNA"/>
</dbReference>
<keyword evidence="1" id="KW-0450">Lipoyl</keyword>
<dbReference type="PROSITE" id="PS50968">
    <property type="entry name" value="BIOTINYL_LIPOYL"/>
    <property type="match status" value="1"/>
</dbReference>
<gene>
    <name evidence="3" type="ORF">ACFQ4R_05720</name>
</gene>
<dbReference type="InterPro" id="IPR002930">
    <property type="entry name" value="GCV_H"/>
</dbReference>
<feature type="domain" description="Lipoyl-binding" evidence="2">
    <location>
        <begin position="16"/>
        <end position="98"/>
    </location>
</feature>
<dbReference type="CDD" id="cd06848">
    <property type="entry name" value="GCS_H"/>
    <property type="match status" value="1"/>
</dbReference>
<evidence type="ECO:0000256" key="1">
    <source>
        <dbReference type="ARBA" id="ARBA00022823"/>
    </source>
</evidence>
<dbReference type="PANTHER" id="PTHR11715">
    <property type="entry name" value="GLYCINE CLEAVAGE SYSTEM H PROTEIN"/>
    <property type="match status" value="1"/>
</dbReference>
<dbReference type="InterPro" id="IPR033753">
    <property type="entry name" value="GCV_H/Fam206"/>
</dbReference>
<dbReference type="SUPFAM" id="SSF51230">
    <property type="entry name" value="Single hybrid motif"/>
    <property type="match status" value="1"/>
</dbReference>
<evidence type="ECO:0000313" key="4">
    <source>
        <dbReference type="Proteomes" id="UP001597191"/>
    </source>
</evidence>
<accession>A0ABW4BLK6</accession>
<organism evidence="3 4">
    <name type="scientific">Lapidilactobacillus gannanensis</name>
    <dbReference type="NCBI Taxonomy" id="2486002"/>
    <lineage>
        <taxon>Bacteria</taxon>
        <taxon>Bacillati</taxon>
        <taxon>Bacillota</taxon>
        <taxon>Bacilli</taxon>
        <taxon>Lactobacillales</taxon>
        <taxon>Lactobacillaceae</taxon>
        <taxon>Lapidilactobacillus</taxon>
    </lineage>
</organism>
<dbReference type="Proteomes" id="UP001597191">
    <property type="component" value="Unassembled WGS sequence"/>
</dbReference>
<evidence type="ECO:0000313" key="3">
    <source>
        <dbReference type="EMBL" id="MFD1411106.1"/>
    </source>
</evidence>
<comment type="caution">
    <text evidence="3">The sequence shown here is derived from an EMBL/GenBank/DDBJ whole genome shotgun (WGS) entry which is preliminary data.</text>
</comment>
<dbReference type="InterPro" id="IPR000089">
    <property type="entry name" value="Biotin_lipoyl"/>
</dbReference>
<keyword evidence="4" id="KW-1185">Reference proteome</keyword>
<evidence type="ECO:0000259" key="2">
    <source>
        <dbReference type="PROSITE" id="PS50968"/>
    </source>
</evidence>
<dbReference type="PANTHER" id="PTHR11715:SF3">
    <property type="entry name" value="GLYCINE CLEAVAGE SYSTEM H PROTEIN-RELATED"/>
    <property type="match status" value="1"/>
</dbReference>
<dbReference type="InterPro" id="IPR011053">
    <property type="entry name" value="Single_hybrid_motif"/>
</dbReference>